<dbReference type="Pfam" id="PF13365">
    <property type="entry name" value="Trypsin_2"/>
    <property type="match status" value="1"/>
</dbReference>
<feature type="signal peptide" evidence="3">
    <location>
        <begin position="1"/>
        <end position="20"/>
    </location>
</feature>
<evidence type="ECO:0000313" key="10">
    <source>
        <dbReference type="EMBL" id="CAF4875572.1"/>
    </source>
</evidence>
<dbReference type="EMBL" id="CAJNYD010003069">
    <property type="protein sequence ID" value="CAF3474477.1"/>
    <property type="molecule type" value="Genomic_DNA"/>
</dbReference>
<dbReference type="Proteomes" id="UP000663825">
    <property type="component" value="Unassembled WGS sequence"/>
</dbReference>
<dbReference type="PROSITE" id="PS50240">
    <property type="entry name" value="TRYPSIN_DOM"/>
    <property type="match status" value="1"/>
</dbReference>
<evidence type="ECO:0000256" key="1">
    <source>
        <dbReference type="ARBA" id="ARBA00007664"/>
    </source>
</evidence>
<dbReference type="AlphaFoldDB" id="A0A820ZBY5"/>
<feature type="chain" id="PRO_5035623314" description="Peptidase S1 domain-containing protein" evidence="3">
    <location>
        <begin position="21"/>
        <end position="321"/>
    </location>
</feature>
<dbReference type="Proteomes" id="UP000663851">
    <property type="component" value="Unassembled WGS sequence"/>
</dbReference>
<accession>A0A820ZBY5</accession>
<dbReference type="EMBL" id="CAJOBP010008503">
    <property type="protein sequence ID" value="CAF4536150.1"/>
    <property type="molecule type" value="Genomic_DNA"/>
</dbReference>
<organism evidence="9 11">
    <name type="scientific">Rotaria socialis</name>
    <dbReference type="NCBI Taxonomy" id="392032"/>
    <lineage>
        <taxon>Eukaryota</taxon>
        <taxon>Metazoa</taxon>
        <taxon>Spiralia</taxon>
        <taxon>Gnathifera</taxon>
        <taxon>Rotifera</taxon>
        <taxon>Eurotatoria</taxon>
        <taxon>Bdelloidea</taxon>
        <taxon>Philodinida</taxon>
        <taxon>Philodinidae</taxon>
        <taxon>Rotaria</taxon>
    </lineage>
</organism>
<feature type="domain" description="Peptidase S1" evidence="4">
    <location>
        <begin position="94"/>
        <end position="321"/>
    </location>
</feature>
<evidence type="ECO:0000313" key="7">
    <source>
        <dbReference type="EMBL" id="CAF3579841.1"/>
    </source>
</evidence>
<dbReference type="EMBL" id="CAJOBR010008197">
    <property type="protein sequence ID" value="CAF4875572.1"/>
    <property type="molecule type" value="Genomic_DNA"/>
</dbReference>
<dbReference type="InterPro" id="IPR043504">
    <property type="entry name" value="Peptidase_S1_PA_chymotrypsin"/>
</dbReference>
<dbReference type="Proteomes" id="UP000663872">
    <property type="component" value="Unassembled WGS sequence"/>
</dbReference>
<gene>
    <name evidence="7" type="ORF">GRG538_LOCUS21657</name>
    <name evidence="9" type="ORF">HFQ381_LOCUS31289</name>
    <name evidence="6" type="ORF">LUA448_LOCUS23605</name>
    <name evidence="10" type="ORF">QYT958_LOCUS28973</name>
    <name evidence="5" type="ORF">TIS948_LOCUS31287</name>
    <name evidence="8" type="ORF">UJA718_LOCUS28490</name>
</gene>
<dbReference type="SUPFAM" id="SSF50494">
    <property type="entry name" value="Trypsin-like serine proteases"/>
    <property type="match status" value="1"/>
</dbReference>
<dbReference type="Proteomes" id="UP000663833">
    <property type="component" value="Unassembled WGS sequence"/>
</dbReference>
<name>A0A820ZBY5_9BILA</name>
<evidence type="ECO:0000256" key="2">
    <source>
        <dbReference type="ARBA" id="ARBA00022729"/>
    </source>
</evidence>
<evidence type="ECO:0000313" key="8">
    <source>
        <dbReference type="EMBL" id="CAF4536150.1"/>
    </source>
</evidence>
<dbReference type="EMBL" id="CAJNYT010003593">
    <property type="protein sequence ID" value="CAF3579841.1"/>
    <property type="molecule type" value="Genomic_DNA"/>
</dbReference>
<dbReference type="EMBL" id="CAJOBO010006211">
    <property type="protein sequence ID" value="CAF4558083.1"/>
    <property type="molecule type" value="Genomic_DNA"/>
</dbReference>
<reference evidence="9" key="1">
    <citation type="submission" date="2021-02" db="EMBL/GenBank/DDBJ databases">
        <authorList>
            <person name="Nowell W R."/>
        </authorList>
    </citation>
    <scope>NUCLEOTIDE SEQUENCE</scope>
</reference>
<dbReference type="PANTHER" id="PTHR15462:SF19">
    <property type="entry name" value="PEPTIDASE S1 DOMAIN-CONTAINING PROTEIN"/>
    <property type="match status" value="1"/>
</dbReference>
<dbReference type="Gene3D" id="2.40.10.10">
    <property type="entry name" value="Trypsin-like serine proteases"/>
    <property type="match status" value="2"/>
</dbReference>
<sequence>MWALVLIIITLLTTTVHVRGVNNHARDSSIERQTPRGMTRESHIRSIIDYWTPERMALAHSMDLLIVNSSNVLKTIAEKPRQRAAIRRSVPGTLVGGSSQSRSSTLPSAVGKFFFEMNHADYVCSASVVIADNQDMLLTAGHCVYDFDTQSWGENFIFVPRYTSGSRPLGSWVWRKVATLNGWRQYEDYDYDVAVVLVETNSNGEHIDEFTGSLGMTSNWKKHAFVNVFGYPVRINNGQTMSMCTGTTSASALNGFNGVELPCRLGGGSSGGPWIQEYDTGKRNGYQTSVVSFGFDDRPNISFAPYFGDSIWNFYQKYQNQ</sequence>
<evidence type="ECO:0000259" key="4">
    <source>
        <dbReference type="PROSITE" id="PS50240"/>
    </source>
</evidence>
<dbReference type="OrthoDB" id="10037376at2759"/>
<evidence type="ECO:0000313" key="12">
    <source>
        <dbReference type="Proteomes" id="UP000663873"/>
    </source>
</evidence>
<dbReference type="InterPro" id="IPR018114">
    <property type="entry name" value="TRYPSIN_HIS"/>
</dbReference>
<dbReference type="InterPro" id="IPR009003">
    <property type="entry name" value="Peptidase_S1_PA"/>
</dbReference>
<evidence type="ECO:0000313" key="11">
    <source>
        <dbReference type="Proteomes" id="UP000663851"/>
    </source>
</evidence>
<keyword evidence="12" id="KW-1185">Reference proteome</keyword>
<dbReference type="InterPro" id="IPR001254">
    <property type="entry name" value="Trypsin_dom"/>
</dbReference>
<keyword evidence="2 3" id="KW-0732">Signal</keyword>
<dbReference type="InterPro" id="IPR050966">
    <property type="entry name" value="Glutamyl_endopeptidase"/>
</dbReference>
<dbReference type="GO" id="GO:0006508">
    <property type="term" value="P:proteolysis"/>
    <property type="evidence" value="ECO:0007669"/>
    <property type="project" value="InterPro"/>
</dbReference>
<evidence type="ECO:0000313" key="9">
    <source>
        <dbReference type="EMBL" id="CAF4558083.1"/>
    </source>
</evidence>
<dbReference type="Proteomes" id="UP000663873">
    <property type="component" value="Unassembled WGS sequence"/>
</dbReference>
<dbReference type="PANTHER" id="PTHR15462">
    <property type="entry name" value="SERINE PROTEASE"/>
    <property type="match status" value="1"/>
</dbReference>
<proteinExistence type="inferred from homology"/>
<comment type="similarity">
    <text evidence="1">Belongs to the peptidase S1 family.</text>
</comment>
<dbReference type="GO" id="GO:0004252">
    <property type="term" value="F:serine-type endopeptidase activity"/>
    <property type="evidence" value="ECO:0007669"/>
    <property type="project" value="InterPro"/>
</dbReference>
<dbReference type="EMBL" id="CAJNXB010005707">
    <property type="protein sequence ID" value="CAF3442268.1"/>
    <property type="molecule type" value="Genomic_DNA"/>
</dbReference>
<evidence type="ECO:0000256" key="3">
    <source>
        <dbReference type="SAM" id="SignalP"/>
    </source>
</evidence>
<evidence type="ECO:0000313" key="5">
    <source>
        <dbReference type="EMBL" id="CAF3442268.1"/>
    </source>
</evidence>
<protein>
    <recommendedName>
        <fullName evidence="4">Peptidase S1 domain-containing protein</fullName>
    </recommendedName>
</protein>
<evidence type="ECO:0000313" key="6">
    <source>
        <dbReference type="EMBL" id="CAF3474477.1"/>
    </source>
</evidence>
<comment type="caution">
    <text evidence="9">The sequence shown here is derived from an EMBL/GenBank/DDBJ whole genome shotgun (WGS) entry which is preliminary data.</text>
</comment>
<dbReference type="Proteomes" id="UP000663848">
    <property type="component" value="Unassembled WGS sequence"/>
</dbReference>
<dbReference type="PROSITE" id="PS00134">
    <property type="entry name" value="TRYPSIN_HIS"/>
    <property type="match status" value="1"/>
</dbReference>